<evidence type="ECO:0000313" key="2">
    <source>
        <dbReference type="Proteomes" id="UP000828390"/>
    </source>
</evidence>
<gene>
    <name evidence="1" type="ORF">DPMN_123890</name>
</gene>
<reference evidence="1" key="2">
    <citation type="submission" date="2020-11" db="EMBL/GenBank/DDBJ databases">
        <authorList>
            <person name="McCartney M.A."/>
            <person name="Auch B."/>
            <person name="Kono T."/>
            <person name="Mallez S."/>
            <person name="Becker A."/>
            <person name="Gohl D.M."/>
            <person name="Silverstein K.A.T."/>
            <person name="Koren S."/>
            <person name="Bechman K.B."/>
            <person name="Herman A."/>
            <person name="Abrahante J.E."/>
            <person name="Garbe J."/>
        </authorList>
    </citation>
    <scope>NUCLEOTIDE SEQUENCE</scope>
    <source>
        <strain evidence="1">Duluth1</strain>
        <tissue evidence="1">Whole animal</tissue>
    </source>
</reference>
<keyword evidence="2" id="KW-1185">Reference proteome</keyword>
<protein>
    <submittedName>
        <fullName evidence="1">Uncharacterized protein</fullName>
    </submittedName>
</protein>
<reference evidence="1" key="1">
    <citation type="journal article" date="2019" name="bioRxiv">
        <title>The Genome of the Zebra Mussel, Dreissena polymorpha: A Resource for Invasive Species Research.</title>
        <authorList>
            <person name="McCartney M.A."/>
            <person name="Auch B."/>
            <person name="Kono T."/>
            <person name="Mallez S."/>
            <person name="Zhang Y."/>
            <person name="Obille A."/>
            <person name="Becker A."/>
            <person name="Abrahante J.E."/>
            <person name="Garbe J."/>
            <person name="Badalamenti J.P."/>
            <person name="Herman A."/>
            <person name="Mangelson H."/>
            <person name="Liachko I."/>
            <person name="Sullivan S."/>
            <person name="Sone E.D."/>
            <person name="Koren S."/>
            <person name="Silverstein K.A.T."/>
            <person name="Beckman K.B."/>
            <person name="Gohl D.M."/>
        </authorList>
    </citation>
    <scope>NUCLEOTIDE SEQUENCE</scope>
    <source>
        <strain evidence="1">Duluth1</strain>
        <tissue evidence="1">Whole animal</tissue>
    </source>
</reference>
<comment type="caution">
    <text evidence="1">The sequence shown here is derived from an EMBL/GenBank/DDBJ whole genome shotgun (WGS) entry which is preliminary data.</text>
</comment>
<sequence>MRTKVAVLRSVMRSPGLRFGYGQLIPCNFSITDGGLTSVSGSRSPLFEPKLTISSDIDRFTQRKALIGESVDQENGCKLGLRFGLYYPTTVTNILCAEQHFYTYRYISLVKLGYLKVTLLLKINENFVQYFVKEMVIIFVTYVAKYKAWLSSGKTLDA</sequence>
<name>A0A9D4GVC7_DREPO</name>
<evidence type="ECO:0000313" key="1">
    <source>
        <dbReference type="EMBL" id="KAH3822119.1"/>
    </source>
</evidence>
<dbReference type="Proteomes" id="UP000828390">
    <property type="component" value="Unassembled WGS sequence"/>
</dbReference>
<dbReference type="EMBL" id="JAIWYP010000005">
    <property type="protein sequence ID" value="KAH3822119.1"/>
    <property type="molecule type" value="Genomic_DNA"/>
</dbReference>
<dbReference type="AlphaFoldDB" id="A0A9D4GVC7"/>
<accession>A0A9D4GVC7</accession>
<proteinExistence type="predicted"/>
<organism evidence="1 2">
    <name type="scientific">Dreissena polymorpha</name>
    <name type="common">Zebra mussel</name>
    <name type="synonym">Mytilus polymorpha</name>
    <dbReference type="NCBI Taxonomy" id="45954"/>
    <lineage>
        <taxon>Eukaryota</taxon>
        <taxon>Metazoa</taxon>
        <taxon>Spiralia</taxon>
        <taxon>Lophotrochozoa</taxon>
        <taxon>Mollusca</taxon>
        <taxon>Bivalvia</taxon>
        <taxon>Autobranchia</taxon>
        <taxon>Heteroconchia</taxon>
        <taxon>Euheterodonta</taxon>
        <taxon>Imparidentia</taxon>
        <taxon>Neoheterodontei</taxon>
        <taxon>Myida</taxon>
        <taxon>Dreissenoidea</taxon>
        <taxon>Dreissenidae</taxon>
        <taxon>Dreissena</taxon>
    </lineage>
</organism>